<proteinExistence type="predicted"/>
<reference evidence="2" key="2">
    <citation type="journal article" date="2014" name="Genome Biol. Evol.">
        <title>Settling down: the genome of Serratia symbiotica from the aphid Cinara tujafilina zooms in on the process of accommodation to a cooperative intracellular life.</title>
        <authorList>
            <person name="Manzano-Marin A."/>
            <person name="Latorre A."/>
        </authorList>
    </citation>
    <scope>NUCLEOTIDE SEQUENCE</scope>
    <source>
        <strain evidence="2">SCt-VLC</strain>
    </source>
</reference>
<keyword evidence="1" id="KW-1133">Transmembrane helix</keyword>
<reference evidence="2" key="1">
    <citation type="submission" date="2013-06" db="EMBL/GenBank/DDBJ databases">
        <authorList>
            <person name="Mazano-Marin A."/>
        </authorList>
    </citation>
    <scope>NUCLEOTIDE SEQUENCE</scope>
    <source>
        <strain evidence="2">SCt-VLC</strain>
    </source>
</reference>
<feature type="transmembrane region" description="Helical" evidence="1">
    <location>
        <begin position="76"/>
        <end position="93"/>
    </location>
</feature>
<evidence type="ECO:0000256" key="1">
    <source>
        <dbReference type="SAM" id="Phobius"/>
    </source>
</evidence>
<sequence length="115" mass="12240">MNNNPHDWPDWIVLFQSWWRGETPIGGVLVSILITLRRVAYTGGGVRKMLLEGALCGALTLTAASCMGLVGLPPAATIALGGAIGFIGVEKVRSVLIRVLNQRLGVSDDDDKLQG</sequence>
<keyword evidence="1" id="KW-0472">Membrane</keyword>
<dbReference type="InterPro" id="IPR006481">
    <property type="entry name" value="Phage_lambda_GpS_holin"/>
</dbReference>
<dbReference type="Pfam" id="PF05106">
    <property type="entry name" value="Phage_holin_3_1"/>
    <property type="match status" value="1"/>
</dbReference>
<dbReference type="NCBIfam" id="TIGR01594">
    <property type="entry name" value="holin_lambda"/>
    <property type="match status" value="1"/>
</dbReference>
<keyword evidence="1" id="KW-0812">Transmembrane</keyword>
<accession>A0A068RBF8</accession>
<dbReference type="EMBL" id="FR904233">
    <property type="protein sequence ID" value="CDG47856.1"/>
    <property type="molecule type" value="Genomic_DNA"/>
</dbReference>
<organism evidence="2">
    <name type="scientific">Serratia symbiotica SCt-VLC</name>
    <dbReference type="NCBI Taxonomy" id="1347341"/>
    <lineage>
        <taxon>Bacteria</taxon>
        <taxon>Pseudomonadati</taxon>
        <taxon>Pseudomonadota</taxon>
        <taxon>Gammaproteobacteria</taxon>
        <taxon>Enterobacterales</taxon>
        <taxon>Yersiniaceae</taxon>
        <taxon>Serratia</taxon>
        <taxon>Serratia symbiotica</taxon>
    </lineage>
</organism>
<dbReference type="AlphaFoldDB" id="A0A068RBF8"/>
<protein>
    <submittedName>
        <fullName evidence="2">Phage holin family (Lysis protein S) family protein</fullName>
    </submittedName>
</protein>
<evidence type="ECO:0000313" key="2">
    <source>
        <dbReference type="EMBL" id="CDG47856.1"/>
    </source>
</evidence>
<name>A0A068RBF8_9GAMM</name>
<gene>
    <name evidence="2" type="ORF">SCTVLC_1137</name>
</gene>